<protein>
    <submittedName>
        <fullName evidence="10">CHY-type/CTCHY-type/RING-type Zinc finger protein</fullName>
    </submittedName>
</protein>
<feature type="non-terminal residue" evidence="10">
    <location>
        <position position="117"/>
    </location>
</feature>
<evidence type="ECO:0000259" key="8">
    <source>
        <dbReference type="Pfam" id="PF14599"/>
    </source>
</evidence>
<keyword evidence="6" id="KW-0862">Zinc</keyword>
<evidence type="ECO:0000256" key="2">
    <source>
        <dbReference type="ARBA" id="ARBA00004906"/>
    </source>
</evidence>
<evidence type="ECO:0000256" key="4">
    <source>
        <dbReference type="ARBA" id="ARBA00022771"/>
    </source>
</evidence>
<gene>
    <name evidence="9" type="ORF">STAS_02643</name>
    <name evidence="10" type="ORF">STAS_28226</name>
</gene>
<dbReference type="AlphaFoldDB" id="A0A5A7R3P2"/>
<dbReference type="PANTHER" id="PTHR21319">
    <property type="entry name" value="RING FINGER AND CHY ZINC FINGER DOMAIN-CONTAINING PROTEIN 1"/>
    <property type="match status" value="1"/>
</dbReference>
<dbReference type="GO" id="GO:0008270">
    <property type="term" value="F:zinc ion binding"/>
    <property type="evidence" value="ECO:0007669"/>
    <property type="project" value="UniProtKB-KW"/>
</dbReference>
<name>A0A5A7R3P2_STRAF</name>
<sequence length="117" mass="13938">MRHHFPICYEVSPFAYFHYLSKMLLLHYLFDSLKDITFMKCDHTMLYCLQIYRYCCPICSKSIMDMTGTWKRIDEEVWILCNDCNDTTKVYFHIVGQKCSHCGSYNTRTIALPVLPQ</sequence>
<organism evidence="10 11">
    <name type="scientific">Striga asiatica</name>
    <name type="common">Asiatic witchweed</name>
    <name type="synonym">Buchnera asiatica</name>
    <dbReference type="NCBI Taxonomy" id="4170"/>
    <lineage>
        <taxon>Eukaryota</taxon>
        <taxon>Viridiplantae</taxon>
        <taxon>Streptophyta</taxon>
        <taxon>Embryophyta</taxon>
        <taxon>Tracheophyta</taxon>
        <taxon>Spermatophyta</taxon>
        <taxon>Magnoliopsida</taxon>
        <taxon>eudicotyledons</taxon>
        <taxon>Gunneridae</taxon>
        <taxon>Pentapetalae</taxon>
        <taxon>asterids</taxon>
        <taxon>lamiids</taxon>
        <taxon>Lamiales</taxon>
        <taxon>Orobanchaceae</taxon>
        <taxon>Buchnereae</taxon>
        <taxon>Striga</taxon>
    </lineage>
</organism>
<keyword evidence="4" id="KW-0863">Zinc-finger</keyword>
<keyword evidence="7" id="KW-0539">Nucleus</keyword>
<dbReference type="Pfam" id="PF14599">
    <property type="entry name" value="zinc_ribbon_6"/>
    <property type="match status" value="1"/>
</dbReference>
<evidence type="ECO:0000256" key="7">
    <source>
        <dbReference type="ARBA" id="ARBA00023242"/>
    </source>
</evidence>
<dbReference type="FunFam" id="2.20.28.10:FF:000009">
    <property type="entry name" value="RING finger and CHY zinc finger domain-containing protein 1"/>
    <property type="match status" value="1"/>
</dbReference>
<comment type="subcellular location">
    <subcellularLocation>
        <location evidence="1">Nucleus</location>
    </subcellularLocation>
</comment>
<evidence type="ECO:0000313" key="9">
    <source>
        <dbReference type="EMBL" id="GER26967.1"/>
    </source>
</evidence>
<reference evidence="10" key="2">
    <citation type="journal article" date="2019" name="Curr. Biol.">
        <title>Genome Sequence of Striga asiatica Provides Insight into the Evolution of Plant Parasitism.</title>
        <authorList>
            <person name="Yoshida S."/>
            <person name="Kim S."/>
            <person name="Wafula E.K."/>
            <person name="Tanskanen J."/>
            <person name="Kim Y."/>
            <person name="Honaas L."/>
            <person name="Yang Z."/>
            <person name="Spallek T."/>
            <person name="Conn C.E."/>
            <person name="Ichihashi Y."/>
            <person name="Cheong K."/>
            <person name="Cui S."/>
            <person name="Der J.P."/>
            <person name="Gundlach H."/>
            <person name="Jiao Y."/>
            <person name="Hori C."/>
            <person name="Ishida J.K."/>
            <person name="Kasahara H."/>
            <person name="Kiba T."/>
            <person name="Kim M."/>
            <person name="Koo N."/>
            <person name="Laohavisit A."/>
            <person name="Lee Y."/>
            <person name="Lumba S."/>
            <person name="Mccourt P."/>
            <person name="Mortimer J.C."/>
            <person name="Mutuku J.M."/>
            <person name="Nomura T."/>
            <person name="Sasaki-sekimoto Y."/>
            <person name="Seto Y."/>
            <person name="Wang Y."/>
            <person name="Wakatake T."/>
            <person name="Sakakibara H."/>
            <person name="Demura T."/>
            <person name="Yamaguchi S."/>
            <person name="Yoneyama K."/>
            <person name="Manabe R."/>
            <person name="Nelson D.C."/>
            <person name="Schulman A.H."/>
            <person name="Timko M.P."/>
            <person name="Depamphilis C.W."/>
            <person name="Choi D."/>
            <person name="Shirasu K."/>
        </authorList>
    </citation>
    <scope>NUCLEOTIDE SEQUENCE [LARGE SCALE GENOMIC DNA]</scope>
    <source>
        <strain evidence="10">UVA1</strain>
    </source>
</reference>
<dbReference type="GO" id="GO:0005634">
    <property type="term" value="C:nucleus"/>
    <property type="evidence" value="ECO:0007669"/>
    <property type="project" value="UniProtKB-SubCell"/>
</dbReference>
<evidence type="ECO:0000256" key="5">
    <source>
        <dbReference type="ARBA" id="ARBA00022786"/>
    </source>
</evidence>
<comment type="caution">
    <text evidence="10">The sequence shown here is derived from an EMBL/GenBank/DDBJ whole genome shotgun (WGS) entry which is preliminary data.</text>
</comment>
<keyword evidence="3" id="KW-0479">Metal-binding</keyword>
<evidence type="ECO:0000256" key="6">
    <source>
        <dbReference type="ARBA" id="ARBA00022833"/>
    </source>
</evidence>
<accession>A0A5A7R3P2</accession>
<dbReference type="EMBL" id="BKCP01009404">
    <property type="protein sequence ID" value="GER50891.1"/>
    <property type="molecule type" value="Genomic_DNA"/>
</dbReference>
<dbReference type="GO" id="GO:0016567">
    <property type="term" value="P:protein ubiquitination"/>
    <property type="evidence" value="ECO:0007669"/>
    <property type="project" value="TreeGrafter"/>
</dbReference>
<dbReference type="Proteomes" id="UP000325081">
    <property type="component" value="Unassembled WGS sequence"/>
</dbReference>
<dbReference type="OrthoDB" id="411372at2759"/>
<dbReference type="Gene3D" id="2.20.28.10">
    <property type="match status" value="1"/>
</dbReference>
<reference evidence="11" key="1">
    <citation type="journal article" date="2019" name="Curr. Biol.">
        <title>Genome Sequence of Striga asiatica Provides Insight into the Evolution of Plant Parasitism.</title>
        <authorList>
            <person name="Yoshida S."/>
            <person name="Kim S."/>
            <person name="Wafula E.K."/>
            <person name="Tanskanen J."/>
            <person name="Kim Y.M."/>
            <person name="Honaas L."/>
            <person name="Yang Z."/>
            <person name="Spallek T."/>
            <person name="Conn C.E."/>
            <person name="Ichihashi Y."/>
            <person name="Cheong K."/>
            <person name="Cui S."/>
            <person name="Der J.P."/>
            <person name="Gundlach H."/>
            <person name="Jiao Y."/>
            <person name="Hori C."/>
            <person name="Ishida J.K."/>
            <person name="Kasahara H."/>
            <person name="Kiba T."/>
            <person name="Kim M.S."/>
            <person name="Koo N."/>
            <person name="Laohavisit A."/>
            <person name="Lee Y.H."/>
            <person name="Lumba S."/>
            <person name="McCourt P."/>
            <person name="Mortimer J.C."/>
            <person name="Mutuku J.M."/>
            <person name="Nomura T."/>
            <person name="Sasaki-Sekimoto Y."/>
            <person name="Seto Y."/>
            <person name="Wang Y."/>
            <person name="Wakatake T."/>
            <person name="Sakakibara H."/>
            <person name="Demura T."/>
            <person name="Yamaguchi S."/>
            <person name="Yoneyama K."/>
            <person name="Manabe R.I."/>
            <person name="Nelson D.C."/>
            <person name="Schulman A.H."/>
            <person name="Timko M.P."/>
            <person name="dePamphilis C.W."/>
            <person name="Choi D."/>
            <person name="Shirasu K."/>
        </authorList>
    </citation>
    <scope>NUCLEOTIDE SEQUENCE [LARGE SCALE GENOMIC DNA]</scope>
    <source>
        <strain evidence="11">cv. UVA1</strain>
    </source>
</reference>
<dbReference type="GO" id="GO:0061630">
    <property type="term" value="F:ubiquitin protein ligase activity"/>
    <property type="evidence" value="ECO:0007669"/>
    <property type="project" value="TreeGrafter"/>
</dbReference>
<keyword evidence="11" id="KW-1185">Reference proteome</keyword>
<dbReference type="EMBL" id="BKCP01001336">
    <property type="protein sequence ID" value="GER26967.1"/>
    <property type="molecule type" value="Genomic_DNA"/>
</dbReference>
<feature type="domain" description="RCHY1 zinc-ribbon" evidence="8">
    <location>
        <begin position="75"/>
        <end position="108"/>
    </location>
</feature>
<proteinExistence type="predicted"/>
<evidence type="ECO:0000313" key="10">
    <source>
        <dbReference type="EMBL" id="GER50891.1"/>
    </source>
</evidence>
<evidence type="ECO:0000256" key="1">
    <source>
        <dbReference type="ARBA" id="ARBA00004123"/>
    </source>
</evidence>
<keyword evidence="5" id="KW-0833">Ubl conjugation pathway</keyword>
<dbReference type="PANTHER" id="PTHR21319:SF20">
    <property type="entry name" value="E3 UBIQUITIN-PROTEIN LIGASE MIEL1"/>
    <property type="match status" value="1"/>
</dbReference>
<comment type="pathway">
    <text evidence="2">Protein modification; protein ubiquitination.</text>
</comment>
<evidence type="ECO:0000313" key="11">
    <source>
        <dbReference type="Proteomes" id="UP000325081"/>
    </source>
</evidence>
<dbReference type="GO" id="GO:0006511">
    <property type="term" value="P:ubiquitin-dependent protein catabolic process"/>
    <property type="evidence" value="ECO:0007669"/>
    <property type="project" value="TreeGrafter"/>
</dbReference>
<dbReference type="InterPro" id="IPR039512">
    <property type="entry name" value="RCHY1_zinc-ribbon"/>
</dbReference>
<evidence type="ECO:0000256" key="3">
    <source>
        <dbReference type="ARBA" id="ARBA00022723"/>
    </source>
</evidence>